<dbReference type="Pfam" id="PF25301">
    <property type="entry name" value="CUT_C"/>
    <property type="match status" value="1"/>
</dbReference>
<dbReference type="InterPro" id="IPR051962">
    <property type="entry name" value="Cuticlin"/>
</dbReference>
<gene>
    <name evidence="11" type="primary">cut-1</name>
    <name evidence="11" type="ORF">Tcan_04220</name>
</gene>
<evidence type="ECO:0000256" key="3">
    <source>
        <dbReference type="ARBA" id="ARBA00022475"/>
    </source>
</evidence>
<evidence type="ECO:0000313" key="11">
    <source>
        <dbReference type="EMBL" id="KHN73070.1"/>
    </source>
</evidence>
<accession>A0A0B2UW24</accession>
<dbReference type="STRING" id="6265.A0A0B2UW24"/>
<evidence type="ECO:0000256" key="8">
    <source>
        <dbReference type="SAM" id="Phobius"/>
    </source>
</evidence>
<dbReference type="Pfam" id="PF25057">
    <property type="entry name" value="CUT_N"/>
    <property type="match status" value="1"/>
</dbReference>
<name>A0A0B2UW24_TOXCA</name>
<evidence type="ECO:0000313" key="12">
    <source>
        <dbReference type="Proteomes" id="UP000031036"/>
    </source>
</evidence>
<keyword evidence="6 8" id="KW-1133">Transmembrane helix</keyword>
<dbReference type="EMBL" id="JPKZ01003154">
    <property type="protein sequence ID" value="KHN73070.1"/>
    <property type="molecule type" value="Genomic_DNA"/>
</dbReference>
<evidence type="ECO:0000259" key="10">
    <source>
        <dbReference type="PROSITE" id="PS51034"/>
    </source>
</evidence>
<dbReference type="Proteomes" id="UP000031036">
    <property type="component" value="Unassembled WGS sequence"/>
</dbReference>
<evidence type="ECO:0000256" key="6">
    <source>
        <dbReference type="ARBA" id="ARBA00022989"/>
    </source>
</evidence>
<dbReference type="GO" id="GO:0005886">
    <property type="term" value="C:plasma membrane"/>
    <property type="evidence" value="ECO:0007669"/>
    <property type="project" value="UniProtKB-SubCell"/>
</dbReference>
<dbReference type="PANTHER" id="PTHR22907">
    <property type="entry name" value="GH04558P"/>
    <property type="match status" value="1"/>
</dbReference>
<dbReference type="InterPro" id="IPR056953">
    <property type="entry name" value="CUT_N"/>
</dbReference>
<evidence type="ECO:0000256" key="9">
    <source>
        <dbReference type="SAM" id="SignalP"/>
    </source>
</evidence>
<keyword evidence="4 8" id="KW-0812">Transmembrane</keyword>
<evidence type="ECO:0000256" key="1">
    <source>
        <dbReference type="ARBA" id="ARBA00004251"/>
    </source>
</evidence>
<keyword evidence="7 8" id="KW-0472">Membrane</keyword>
<organism evidence="11 12">
    <name type="scientific">Toxocara canis</name>
    <name type="common">Canine roundworm</name>
    <dbReference type="NCBI Taxonomy" id="6265"/>
    <lineage>
        <taxon>Eukaryota</taxon>
        <taxon>Metazoa</taxon>
        <taxon>Ecdysozoa</taxon>
        <taxon>Nematoda</taxon>
        <taxon>Chromadorea</taxon>
        <taxon>Rhabditida</taxon>
        <taxon>Spirurina</taxon>
        <taxon>Ascaridomorpha</taxon>
        <taxon>Ascaridoidea</taxon>
        <taxon>Toxocaridae</taxon>
        <taxon>Toxocara</taxon>
    </lineage>
</organism>
<dbReference type="GO" id="GO:0042302">
    <property type="term" value="F:structural constituent of cuticle"/>
    <property type="evidence" value="ECO:0007669"/>
    <property type="project" value="UniProtKB-KW"/>
</dbReference>
<keyword evidence="3" id="KW-1003">Cell membrane</keyword>
<keyword evidence="12" id="KW-1185">Reference proteome</keyword>
<keyword evidence="2" id="KW-0193">Cuticle</keyword>
<dbReference type="AlphaFoldDB" id="A0A0B2UW24"/>
<dbReference type="SMART" id="SM00241">
    <property type="entry name" value="ZP"/>
    <property type="match status" value="1"/>
</dbReference>
<feature type="signal peptide" evidence="9">
    <location>
        <begin position="1"/>
        <end position="21"/>
    </location>
</feature>
<evidence type="ECO:0000256" key="4">
    <source>
        <dbReference type="ARBA" id="ARBA00022692"/>
    </source>
</evidence>
<feature type="transmembrane region" description="Helical" evidence="8">
    <location>
        <begin position="443"/>
        <end position="465"/>
    </location>
</feature>
<dbReference type="InterPro" id="IPR057475">
    <property type="entry name" value="CUT_C"/>
</dbReference>
<comment type="caution">
    <text evidence="11">The sequence shown here is derived from an EMBL/GenBank/DDBJ whole genome shotgun (WGS) entry which is preliminary data.</text>
</comment>
<sequence>MRTMVVTILFALIQLIDHLHAIAIDNSVSDNPEVQCGSDSISIVFKTLKPFGGRTFVKGYIQDSECVQAGNKRYEHRFSIRFDQCGLRRAREYNGVSISTTVIVSFHHIFLTKVDRAYRLNCFYMEVSKTVSQQIEVSMMTTTELRAQTQMPVCRYEIVAGGPDGAPVRYAKIGDSVYHKWTCVSELDDVYCMRVHTCTVYDGQGGERVEVLDARGCSVDKFVLLDLDYVTDLSAGQEAHVFKFADRPALYFNCQLELTLKDRAIGCTKTQPRCGSQVEVQPSAQTYEQSATDNEFSPTAPAPIYQQTDAYPNEAYLAEAQSNYGSTTQRKIYPSAAPPGINPPAGGVDEEYPSTVQEINYSSRPTAPYDDGVPYRRLIRKRRNISDTGARTHVADVDLPEQTLTVFGIEDGPPPTQQEFETNSVEGIDVVDRARTCFTNASVVLSSAAVVSVFILLTSMLMFVIRRQRQMLNAQFSK</sequence>
<feature type="chain" id="PRO_5002079359" evidence="9">
    <location>
        <begin position="22"/>
        <end position="478"/>
    </location>
</feature>
<evidence type="ECO:0000256" key="2">
    <source>
        <dbReference type="ARBA" id="ARBA00022460"/>
    </source>
</evidence>
<dbReference type="PANTHER" id="PTHR22907:SF57">
    <property type="entry name" value="CUTICLIN-4"/>
    <property type="match status" value="1"/>
</dbReference>
<comment type="subcellular location">
    <subcellularLocation>
        <location evidence="1">Cell membrane</location>
        <topology evidence="1">Single-pass type I membrane protein</topology>
    </subcellularLocation>
</comment>
<proteinExistence type="predicted"/>
<protein>
    <submittedName>
        <fullName evidence="11">Cuticlin-1</fullName>
    </submittedName>
</protein>
<feature type="domain" description="ZP" evidence="10">
    <location>
        <begin position="35"/>
        <end position="274"/>
    </location>
</feature>
<evidence type="ECO:0000256" key="5">
    <source>
        <dbReference type="ARBA" id="ARBA00022729"/>
    </source>
</evidence>
<dbReference type="OrthoDB" id="6139674at2759"/>
<dbReference type="OMA" id="PEPQPIY"/>
<reference evidence="11 12" key="1">
    <citation type="submission" date="2014-11" db="EMBL/GenBank/DDBJ databases">
        <title>Genetic blueprint of the zoonotic pathogen Toxocara canis.</title>
        <authorList>
            <person name="Zhu X.-Q."/>
            <person name="Korhonen P.K."/>
            <person name="Cai H."/>
            <person name="Young N.D."/>
            <person name="Nejsum P."/>
            <person name="von Samson-Himmelstjerna G."/>
            <person name="Boag P.R."/>
            <person name="Tan P."/>
            <person name="Li Q."/>
            <person name="Min J."/>
            <person name="Yang Y."/>
            <person name="Wang X."/>
            <person name="Fang X."/>
            <person name="Hall R.S."/>
            <person name="Hofmann A."/>
            <person name="Sternberg P.W."/>
            <person name="Jex A.R."/>
            <person name="Gasser R.B."/>
        </authorList>
    </citation>
    <scope>NUCLEOTIDE SEQUENCE [LARGE SCALE GENOMIC DNA]</scope>
    <source>
        <strain evidence="11">PN_DK_2014</strain>
    </source>
</reference>
<dbReference type="PROSITE" id="PS51034">
    <property type="entry name" value="ZP_2"/>
    <property type="match status" value="1"/>
</dbReference>
<dbReference type="InterPro" id="IPR001507">
    <property type="entry name" value="ZP_dom"/>
</dbReference>
<keyword evidence="5 9" id="KW-0732">Signal</keyword>
<evidence type="ECO:0000256" key="7">
    <source>
        <dbReference type="ARBA" id="ARBA00023136"/>
    </source>
</evidence>